<proteinExistence type="predicted"/>
<dbReference type="PANTHER" id="PTHR14097">
    <property type="entry name" value="OXIDOREDUCTASE HTATIP2"/>
    <property type="match status" value="1"/>
</dbReference>
<dbReference type="AlphaFoldDB" id="A0A0M9BT47"/>
<dbReference type="OrthoDB" id="9798632at2"/>
<organism evidence="2 3">
    <name type="scientific">Paenibacillus xylanivorans</name>
    <dbReference type="NCBI Taxonomy" id="1705561"/>
    <lineage>
        <taxon>Bacteria</taxon>
        <taxon>Bacillati</taxon>
        <taxon>Bacillota</taxon>
        <taxon>Bacilli</taxon>
        <taxon>Bacillales</taxon>
        <taxon>Paenibacillaceae</taxon>
        <taxon>Paenibacillus</taxon>
    </lineage>
</organism>
<evidence type="ECO:0000313" key="3">
    <source>
        <dbReference type="Proteomes" id="UP000037688"/>
    </source>
</evidence>
<dbReference type="InterPro" id="IPR036291">
    <property type="entry name" value="NAD(P)-bd_dom_sf"/>
</dbReference>
<dbReference type="Pfam" id="PF13460">
    <property type="entry name" value="NAD_binding_10"/>
    <property type="match status" value="1"/>
</dbReference>
<feature type="domain" description="NAD(P)-binding" evidence="1">
    <location>
        <begin position="14"/>
        <end position="134"/>
    </location>
</feature>
<evidence type="ECO:0000313" key="2">
    <source>
        <dbReference type="EMBL" id="KOY17622.1"/>
    </source>
</evidence>
<reference evidence="2 3" key="1">
    <citation type="submission" date="2015-08" db="EMBL/GenBank/DDBJ databases">
        <title>Draft genome sequence of cellulolytic and xylanolytic Paenibacillus sp. A59, isolated from a decaying forest soil from Patagonia, Argentina.</title>
        <authorList>
            <person name="Ghio S."/>
            <person name="Caceres A.M."/>
            <person name="Talia P."/>
            <person name="Grasso D."/>
            <person name="Campos E."/>
        </authorList>
    </citation>
    <scope>NUCLEOTIDE SEQUENCE [LARGE SCALE GENOMIC DNA]</scope>
    <source>
        <strain evidence="2 3">A59</strain>
    </source>
</reference>
<dbReference type="PATRIC" id="fig|1705561.3.peg.701"/>
<dbReference type="SUPFAM" id="SSF51735">
    <property type="entry name" value="NAD(P)-binding Rossmann-fold domains"/>
    <property type="match status" value="1"/>
</dbReference>
<dbReference type="InterPro" id="IPR016040">
    <property type="entry name" value="NAD(P)-bd_dom"/>
</dbReference>
<dbReference type="PANTHER" id="PTHR14097:SF7">
    <property type="entry name" value="OXIDOREDUCTASE HTATIP2"/>
    <property type="match status" value="1"/>
</dbReference>
<evidence type="ECO:0000259" key="1">
    <source>
        <dbReference type="Pfam" id="PF13460"/>
    </source>
</evidence>
<dbReference type="EMBL" id="LITU01000036">
    <property type="protein sequence ID" value="KOY17622.1"/>
    <property type="molecule type" value="Genomic_DNA"/>
</dbReference>
<protein>
    <submittedName>
        <fullName evidence="2">Nucleoside-diphosphate sugar epimerase</fullName>
    </submittedName>
</protein>
<name>A0A0M9BT47_9BACL</name>
<comment type="caution">
    <text evidence="2">The sequence shown here is derived from an EMBL/GenBank/DDBJ whole genome shotgun (WGS) entry which is preliminary data.</text>
</comment>
<accession>A0A0M9BT47</accession>
<gene>
    <name evidence="2" type="ORF">AMS66_05055</name>
</gene>
<dbReference type="CDD" id="cd05250">
    <property type="entry name" value="CC3_like_SDR_a"/>
    <property type="match status" value="1"/>
</dbReference>
<dbReference type="Gene3D" id="3.40.50.720">
    <property type="entry name" value="NAD(P)-binding Rossmann-like Domain"/>
    <property type="match status" value="1"/>
</dbReference>
<dbReference type="Proteomes" id="UP000037688">
    <property type="component" value="Unassembled WGS sequence"/>
</dbReference>
<keyword evidence="3" id="KW-1185">Reference proteome</keyword>
<sequence length="228" mass="25830">MYLENHERQALVIGATGLVGGLLVRSLLQNPAYGRICVLVRRPLELEHPKLEQHVVDWEQLEEQKDLFRDVDDLYCCLGTTIKKAGSQENFRQVDFHYPVKAAKLAKEHGVSQMLVISSMGADAGSRVFYSRTKGEMEEALSAIDFRSLHIFRPSLILGDRKEKRLGEQLAAHVMTFLDRWMKGRVDKYRAIQASTIARAMINIALVQTKGNHVYSNDIIHVLGLNES</sequence>